<keyword evidence="1" id="KW-0175">Coiled coil</keyword>
<gene>
    <name evidence="3" type="ORF">SCF082_LOCUS25699</name>
</gene>
<protein>
    <submittedName>
        <fullName evidence="3">Uncharacterized protein</fullName>
    </submittedName>
</protein>
<sequence>MRSATQTATDLVRLWSGYGDTLGDAQESTEQLSAVIEGLAVLVAGRATAAIASYAAAKGRSVVASIADAKAEATATAAIARRTEAELIAARTIQQRAIADAKATAGTNAHAFAMDNLTKATARASSAQAAHAAAANAAAAASSRASVAARAASGAMGLLGGPVGVVTTAVLALGYFATSADEASEKAVDLDSEIDKLAGSFERLSAAEAKRELRDMEKPFEDAQEKARGLFDTIQQYQMLLENNPEDKSAENWKNRLIDLQAELGKTQREALKYRETVLRLREIAEGGGSGAGDKPEDKPPGGGSNSGGSDAIQKRIDALSLEAETLGMTASEADLYRLKNEGATQSQLNAAQALYAQIDAHEALTEQQKLARQESDQLQASLGEVQERYATERTLLEEDLLARREIILESLEQKKIDEDEANQLMLASNQEYYDELQPLLAAAERAQAFLAEGVVAP</sequence>
<proteinExistence type="predicted"/>
<keyword evidence="4" id="KW-1185">Reference proteome</keyword>
<evidence type="ECO:0000313" key="4">
    <source>
        <dbReference type="Proteomes" id="UP001642464"/>
    </source>
</evidence>
<organism evidence="3 4">
    <name type="scientific">Durusdinium trenchii</name>
    <dbReference type="NCBI Taxonomy" id="1381693"/>
    <lineage>
        <taxon>Eukaryota</taxon>
        <taxon>Sar</taxon>
        <taxon>Alveolata</taxon>
        <taxon>Dinophyceae</taxon>
        <taxon>Suessiales</taxon>
        <taxon>Symbiodiniaceae</taxon>
        <taxon>Durusdinium</taxon>
    </lineage>
</organism>
<dbReference type="EMBL" id="CAXAMM010019345">
    <property type="protein sequence ID" value="CAK9045483.1"/>
    <property type="molecule type" value="Genomic_DNA"/>
</dbReference>
<evidence type="ECO:0000256" key="1">
    <source>
        <dbReference type="SAM" id="Coils"/>
    </source>
</evidence>
<accession>A0ABP0M336</accession>
<name>A0ABP0M336_9DINO</name>
<evidence type="ECO:0000256" key="2">
    <source>
        <dbReference type="SAM" id="MobiDB-lite"/>
    </source>
</evidence>
<feature type="coiled-coil region" evidence="1">
    <location>
        <begin position="250"/>
        <end position="277"/>
    </location>
</feature>
<reference evidence="3 4" key="1">
    <citation type="submission" date="2024-02" db="EMBL/GenBank/DDBJ databases">
        <authorList>
            <person name="Chen Y."/>
            <person name="Shah S."/>
            <person name="Dougan E. K."/>
            <person name="Thang M."/>
            <person name="Chan C."/>
        </authorList>
    </citation>
    <scope>NUCLEOTIDE SEQUENCE [LARGE SCALE GENOMIC DNA]</scope>
</reference>
<dbReference type="Proteomes" id="UP001642464">
    <property type="component" value="Unassembled WGS sequence"/>
</dbReference>
<feature type="region of interest" description="Disordered" evidence="2">
    <location>
        <begin position="285"/>
        <end position="312"/>
    </location>
</feature>
<comment type="caution">
    <text evidence="3">The sequence shown here is derived from an EMBL/GenBank/DDBJ whole genome shotgun (WGS) entry which is preliminary data.</text>
</comment>
<feature type="non-terminal residue" evidence="3">
    <location>
        <position position="458"/>
    </location>
</feature>
<evidence type="ECO:0000313" key="3">
    <source>
        <dbReference type="EMBL" id="CAK9045483.1"/>
    </source>
</evidence>